<dbReference type="InterPro" id="IPR036465">
    <property type="entry name" value="vWFA_dom_sf"/>
</dbReference>
<keyword evidence="4" id="KW-1185">Reference proteome</keyword>
<keyword evidence="1" id="KW-1133">Transmembrane helix</keyword>
<dbReference type="PANTHER" id="PTHR22550:SF14">
    <property type="entry name" value="VWFA DOMAIN-CONTAINING PROTEIN"/>
    <property type="match status" value="1"/>
</dbReference>
<keyword evidence="1" id="KW-0812">Transmembrane</keyword>
<dbReference type="KEGG" id="frf:LO80_07260"/>
<dbReference type="Pfam" id="PF13519">
    <property type="entry name" value="VWA_2"/>
    <property type="match status" value="1"/>
</dbReference>
<evidence type="ECO:0000313" key="4">
    <source>
        <dbReference type="Proteomes" id="UP000029672"/>
    </source>
</evidence>
<organism evidence="3 4">
    <name type="scientific">Candidatus Francisella endociliophora</name>
    <dbReference type="NCBI Taxonomy" id="653937"/>
    <lineage>
        <taxon>Bacteria</taxon>
        <taxon>Pseudomonadati</taxon>
        <taxon>Pseudomonadota</taxon>
        <taxon>Gammaproteobacteria</taxon>
        <taxon>Thiotrichales</taxon>
        <taxon>Francisellaceae</taxon>
        <taxon>Francisella</taxon>
    </lineage>
</organism>
<dbReference type="SUPFAM" id="SSF53300">
    <property type="entry name" value="vWA-like"/>
    <property type="match status" value="1"/>
</dbReference>
<feature type="transmembrane region" description="Helical" evidence="1">
    <location>
        <begin position="307"/>
        <end position="326"/>
    </location>
</feature>
<keyword evidence="1" id="KW-0472">Membrane</keyword>
<evidence type="ECO:0000256" key="1">
    <source>
        <dbReference type="SAM" id="Phobius"/>
    </source>
</evidence>
<reference evidence="3 4" key="1">
    <citation type="submission" date="2014-10" db="EMBL/GenBank/DDBJ databases">
        <title>Whole genome sequence of Francisella endociliophora strain FSC1006, isolated from a laboratory culture of the marine ciliate Euplotes raikovi.</title>
        <authorList>
            <person name="Granberg M."/>
            <person name="Backman S."/>
            <person name="Lundmark E."/>
            <person name="Nilsson E."/>
            <person name="Karlsson E."/>
            <person name="Thelaus J."/>
            <person name="Ohrman C."/>
            <person name="Larkeryd A."/>
            <person name="Stenberg P."/>
        </authorList>
    </citation>
    <scope>NUCLEOTIDE SEQUENCE [LARGE SCALE GENOMIC DNA]</scope>
    <source>
        <strain evidence="3 4">FSC1006</strain>
    </source>
</reference>
<dbReference type="EMBL" id="CP009574">
    <property type="protein sequence ID" value="AIT10317.1"/>
    <property type="molecule type" value="Genomic_DNA"/>
</dbReference>
<dbReference type="OrthoDB" id="9807628at2"/>
<feature type="transmembrane region" description="Helical" evidence="1">
    <location>
        <begin position="6"/>
        <end position="25"/>
    </location>
</feature>
<dbReference type="PANTHER" id="PTHR22550">
    <property type="entry name" value="SPORE GERMINATION PROTEIN"/>
    <property type="match status" value="1"/>
</dbReference>
<dbReference type="InterPro" id="IPR050768">
    <property type="entry name" value="UPF0353/GerABKA_families"/>
</dbReference>
<dbReference type="InterPro" id="IPR002035">
    <property type="entry name" value="VWF_A"/>
</dbReference>
<evidence type="ECO:0000259" key="2">
    <source>
        <dbReference type="PROSITE" id="PS50234"/>
    </source>
</evidence>
<sequence>MEFHFLRPWWLLALIPIVIFVLLLFRHSSKSNSWTKYCDNHLLEHILVGQETKAKKSLIPVVFLVLWGLSVFALAGPTWSHKDIPVYQKNTSRVIALDVSQSMDTADILPTRLKRAKYKIFDILKRIEEGQVGMVVFSSEPFVVSPLTSDANTVANLVSVISSNIVPVQGHNIFKAIKKSAELLEQSGSQKGQIILVTDSTPSEQAIQEAKKIAGEGIDLDVYAIGTPRGGIAKDQKGNYLKDENGNIQYFGVDLAKLKQLAKAGGGDLVSLTSNNSDVKKLLADINDSSSKKSDRASANTFWQDEGIYFIWVLAILSIFLFRRGILERICR</sequence>
<dbReference type="eggNOG" id="COG2304">
    <property type="taxonomic scope" value="Bacteria"/>
</dbReference>
<feature type="transmembrane region" description="Helical" evidence="1">
    <location>
        <begin position="58"/>
        <end position="79"/>
    </location>
</feature>
<dbReference type="STRING" id="1547445.LO80_07260"/>
<feature type="domain" description="VWFA" evidence="2">
    <location>
        <begin position="92"/>
        <end position="286"/>
    </location>
</feature>
<dbReference type="PROSITE" id="PS50234">
    <property type="entry name" value="VWFA"/>
    <property type="match status" value="1"/>
</dbReference>
<dbReference type="Gene3D" id="3.40.50.410">
    <property type="entry name" value="von Willebrand factor, type A domain"/>
    <property type="match status" value="1"/>
</dbReference>
<dbReference type="Proteomes" id="UP000029672">
    <property type="component" value="Chromosome"/>
</dbReference>
<name>A0A097ES01_9GAMM</name>
<accession>A0A097ES01</accession>
<dbReference type="HOGENOM" id="CLU_024570_1_1_6"/>
<dbReference type="SMART" id="SM00327">
    <property type="entry name" value="VWA"/>
    <property type="match status" value="1"/>
</dbReference>
<protein>
    <recommendedName>
        <fullName evidence="2">VWFA domain-containing protein</fullName>
    </recommendedName>
</protein>
<proteinExistence type="predicted"/>
<dbReference type="RefSeq" id="WP_040010751.1">
    <property type="nucleotide sequence ID" value="NZ_CP009574.1"/>
</dbReference>
<evidence type="ECO:0000313" key="3">
    <source>
        <dbReference type="EMBL" id="AIT10317.1"/>
    </source>
</evidence>
<dbReference type="AlphaFoldDB" id="A0A097ES01"/>
<gene>
    <name evidence="3" type="ORF">LO80_07260</name>
</gene>